<dbReference type="EC" id="2.1.1.216" evidence="16"/>
<organism evidence="18 19">
    <name type="scientific">Laodelphax striatellus</name>
    <name type="common">Small brown planthopper</name>
    <name type="synonym">Delphax striatella</name>
    <dbReference type="NCBI Taxonomy" id="195883"/>
    <lineage>
        <taxon>Eukaryota</taxon>
        <taxon>Metazoa</taxon>
        <taxon>Ecdysozoa</taxon>
        <taxon>Arthropoda</taxon>
        <taxon>Hexapoda</taxon>
        <taxon>Insecta</taxon>
        <taxon>Pterygota</taxon>
        <taxon>Neoptera</taxon>
        <taxon>Paraneoptera</taxon>
        <taxon>Hemiptera</taxon>
        <taxon>Auchenorrhyncha</taxon>
        <taxon>Fulgoroidea</taxon>
        <taxon>Delphacidae</taxon>
        <taxon>Criomorphinae</taxon>
        <taxon>Laodelphax</taxon>
    </lineage>
</organism>
<dbReference type="Proteomes" id="UP000291343">
    <property type="component" value="Unassembled WGS sequence"/>
</dbReference>
<evidence type="ECO:0000256" key="6">
    <source>
        <dbReference type="ARBA" id="ARBA00022679"/>
    </source>
</evidence>
<dbReference type="AlphaFoldDB" id="A0A482X3Z2"/>
<name>A0A482X3Z2_LAOST</name>
<keyword evidence="10" id="KW-0863">Zinc-finger</keyword>
<dbReference type="SUPFAM" id="SSF53335">
    <property type="entry name" value="S-adenosyl-L-methionine-dependent methyltransferases"/>
    <property type="match status" value="1"/>
</dbReference>
<keyword evidence="6 16" id="KW-0808">Transferase</keyword>
<evidence type="ECO:0000256" key="3">
    <source>
        <dbReference type="ARBA" id="ARBA00022553"/>
    </source>
</evidence>
<evidence type="ECO:0000256" key="12">
    <source>
        <dbReference type="ARBA" id="ARBA00022843"/>
    </source>
</evidence>
<proteinExistence type="inferred from homology"/>
<evidence type="ECO:0000256" key="16">
    <source>
        <dbReference type="PROSITE-ProRule" id="PRU00958"/>
    </source>
</evidence>
<keyword evidence="4 16" id="KW-0820">tRNA-binding</keyword>
<gene>
    <name evidence="18" type="ORF">LSTR_LSTR002384</name>
</gene>
<keyword evidence="8 16" id="KW-0819">tRNA processing</keyword>
<keyword evidence="14" id="KW-0539">Nucleus</keyword>
<dbReference type="PANTHER" id="PTHR10631:SF1">
    <property type="entry name" value="TRMT1-LIKE PROTEIN"/>
    <property type="match status" value="1"/>
</dbReference>
<feature type="region of interest" description="Disordered" evidence="17">
    <location>
        <begin position="336"/>
        <end position="363"/>
    </location>
</feature>
<dbReference type="PROSITE" id="PS51626">
    <property type="entry name" value="SAM_MT_TRM1"/>
    <property type="match status" value="1"/>
</dbReference>
<feature type="compositionally biased region" description="Basic and acidic residues" evidence="17">
    <location>
        <begin position="341"/>
        <end position="361"/>
    </location>
</feature>
<dbReference type="PANTHER" id="PTHR10631">
    <property type="entry name" value="N 2 ,N 2 -DIMETHYLGUANOSINE TRNA METHYLTRANSFERASE"/>
    <property type="match status" value="1"/>
</dbReference>
<dbReference type="FunFam" id="3.30.56.70:FF:000001">
    <property type="entry name" value="tRNA (guanine(26)-N(2))-dimethyltransferase"/>
    <property type="match status" value="1"/>
</dbReference>
<dbReference type="GO" id="GO:0008270">
    <property type="term" value="F:zinc ion binding"/>
    <property type="evidence" value="ECO:0007669"/>
    <property type="project" value="UniProtKB-KW"/>
</dbReference>
<accession>A0A482X3Z2</accession>
<evidence type="ECO:0000256" key="8">
    <source>
        <dbReference type="ARBA" id="ARBA00022694"/>
    </source>
</evidence>
<keyword evidence="19" id="KW-1185">Reference proteome</keyword>
<evidence type="ECO:0000256" key="2">
    <source>
        <dbReference type="ARBA" id="ARBA00022499"/>
    </source>
</evidence>
<keyword evidence="5 16" id="KW-0489">Methyltransferase</keyword>
<keyword evidence="13 16" id="KW-0694">RNA-binding</keyword>
<evidence type="ECO:0000256" key="4">
    <source>
        <dbReference type="ARBA" id="ARBA00022555"/>
    </source>
</evidence>
<dbReference type="STRING" id="195883.A0A482X3Z2"/>
<dbReference type="OrthoDB" id="6349953at2759"/>
<dbReference type="InterPro" id="IPR002905">
    <property type="entry name" value="Trm1"/>
</dbReference>
<evidence type="ECO:0000256" key="5">
    <source>
        <dbReference type="ARBA" id="ARBA00022603"/>
    </source>
</evidence>
<protein>
    <recommendedName>
        <fullName evidence="15 16">tRNA (guanine(26)-N(2))-dimethyltransferase</fullName>
        <ecNumber evidence="16">2.1.1.216</ecNumber>
    </recommendedName>
</protein>
<comment type="similarity">
    <text evidence="16">Belongs to the class I-like SAM-binding methyltransferase superfamily. Trm1 family.</text>
</comment>
<evidence type="ECO:0000256" key="10">
    <source>
        <dbReference type="ARBA" id="ARBA00022771"/>
    </source>
</evidence>
<keyword evidence="3" id="KW-0597">Phosphoprotein</keyword>
<dbReference type="InterPro" id="IPR042296">
    <property type="entry name" value="tRNA_met_Trm1_C"/>
</dbReference>
<sequence length="455" mass="50697">MTQTVLKNKSFDEVEEAGVKLRVSLSVNSPRKTELFYDKNLSLARLLVTSVLHEYVKSGDSVLKPVKCLEAIGNIGAAGLLWKKFVDGIHVTVNATNTTSLEVIRQNANDNGITVDKITNKDPCALMYNEDFNFVYLDCHTSASHYFDAVFRNLPRDGIVAITTKDDPSLQTLNPDGALRNYHGLIGRTSYINELGVRLVIAAMARSASKYRKGIEVLLCGFFKNTFLIIVKAIKGSQHADSSLRKICRLAHCSMCEERAFYPPTNDFGDPKTLLSCDCSTKHNSNLAVVLGPVWTSEIFKVPLLKIMIKNETFRSQKAVIDFLLTLLEESMSIEASTSKPVEEKSNLEDKFSKTSDEPPTKIKKVKSASDNGVLCGENGPLIRSEDEIEDNVTPPFYYNIIRLSVHSSLNLKNMKKIVLALRNAGYKASRTHFCKESVRTNANKEQITQVIENC</sequence>
<comment type="catalytic activity">
    <reaction evidence="16">
        <text>guanosine(26) in tRNA + 2 S-adenosyl-L-methionine = N(2)-dimethylguanosine(26) in tRNA + 2 S-adenosyl-L-homocysteine + 2 H(+)</text>
        <dbReference type="Rhea" id="RHEA:43140"/>
        <dbReference type="Rhea" id="RHEA-COMP:10359"/>
        <dbReference type="Rhea" id="RHEA-COMP:10360"/>
        <dbReference type="ChEBI" id="CHEBI:15378"/>
        <dbReference type="ChEBI" id="CHEBI:57856"/>
        <dbReference type="ChEBI" id="CHEBI:59789"/>
        <dbReference type="ChEBI" id="CHEBI:74269"/>
        <dbReference type="ChEBI" id="CHEBI:74513"/>
        <dbReference type="EC" id="2.1.1.216"/>
    </reaction>
</comment>
<comment type="caution">
    <text evidence="18">The sequence shown here is derived from an EMBL/GenBank/DDBJ whole genome shotgun (WGS) entry which is preliminary data.</text>
</comment>
<evidence type="ECO:0000256" key="9">
    <source>
        <dbReference type="ARBA" id="ARBA00022723"/>
    </source>
</evidence>
<dbReference type="Pfam" id="PF02005">
    <property type="entry name" value="TRM"/>
    <property type="match status" value="2"/>
</dbReference>
<keyword evidence="11" id="KW-0862">Zinc</keyword>
<dbReference type="GO" id="GO:0000049">
    <property type="term" value="F:tRNA binding"/>
    <property type="evidence" value="ECO:0007669"/>
    <property type="project" value="UniProtKB-UniRule"/>
</dbReference>
<evidence type="ECO:0000256" key="15">
    <source>
        <dbReference type="ARBA" id="ARBA00074266"/>
    </source>
</evidence>
<keyword evidence="2" id="KW-1017">Isopeptide bond</keyword>
<evidence type="ECO:0000313" key="18">
    <source>
        <dbReference type="EMBL" id="RZF39981.1"/>
    </source>
</evidence>
<dbReference type="GO" id="GO:0005730">
    <property type="term" value="C:nucleolus"/>
    <property type="evidence" value="ECO:0007669"/>
    <property type="project" value="UniProtKB-SubCell"/>
</dbReference>
<evidence type="ECO:0000256" key="11">
    <source>
        <dbReference type="ARBA" id="ARBA00022833"/>
    </source>
</evidence>
<evidence type="ECO:0000313" key="19">
    <source>
        <dbReference type="Proteomes" id="UP000291343"/>
    </source>
</evidence>
<evidence type="ECO:0000256" key="17">
    <source>
        <dbReference type="SAM" id="MobiDB-lite"/>
    </source>
</evidence>
<keyword evidence="9" id="KW-0479">Metal-binding</keyword>
<keyword evidence="12" id="KW-0832">Ubl conjugation</keyword>
<evidence type="ECO:0000256" key="13">
    <source>
        <dbReference type="ARBA" id="ARBA00022884"/>
    </source>
</evidence>
<dbReference type="GO" id="GO:0160104">
    <property type="term" value="F:tRNA (guanine(26)-N2)-dimethyltransferase activity"/>
    <property type="evidence" value="ECO:0007669"/>
    <property type="project" value="UniProtKB-UniRule"/>
</dbReference>
<evidence type="ECO:0000256" key="7">
    <source>
        <dbReference type="ARBA" id="ARBA00022691"/>
    </source>
</evidence>
<dbReference type="InParanoid" id="A0A482X3Z2"/>
<dbReference type="Gene3D" id="3.40.50.150">
    <property type="entry name" value="Vaccinia Virus protein VP39"/>
    <property type="match status" value="1"/>
</dbReference>
<dbReference type="EMBL" id="QKKF02019433">
    <property type="protein sequence ID" value="RZF39981.1"/>
    <property type="molecule type" value="Genomic_DNA"/>
</dbReference>
<dbReference type="SMR" id="A0A482X3Z2"/>
<dbReference type="GO" id="GO:0002940">
    <property type="term" value="P:tRNA N2-guanine methylation"/>
    <property type="evidence" value="ECO:0007669"/>
    <property type="project" value="TreeGrafter"/>
</dbReference>
<evidence type="ECO:0000256" key="1">
    <source>
        <dbReference type="ARBA" id="ARBA00004604"/>
    </source>
</evidence>
<dbReference type="InterPro" id="IPR029063">
    <property type="entry name" value="SAM-dependent_MTases_sf"/>
</dbReference>
<comment type="subcellular location">
    <subcellularLocation>
        <location evidence="1">Nucleus</location>
        <location evidence="1">Nucleolus</location>
    </subcellularLocation>
</comment>
<keyword evidence="7 16" id="KW-0949">S-adenosyl-L-methionine</keyword>
<dbReference type="Gene3D" id="3.30.56.70">
    <property type="entry name" value="N2,N2-dimethylguanosine tRNA methyltransferase, C-terminal domain"/>
    <property type="match status" value="1"/>
</dbReference>
<evidence type="ECO:0000256" key="14">
    <source>
        <dbReference type="ARBA" id="ARBA00023242"/>
    </source>
</evidence>
<reference evidence="18 19" key="1">
    <citation type="journal article" date="2017" name="Gigascience">
        <title>Genome sequence of the small brown planthopper, Laodelphax striatellus.</title>
        <authorList>
            <person name="Zhu J."/>
            <person name="Jiang F."/>
            <person name="Wang X."/>
            <person name="Yang P."/>
            <person name="Bao Y."/>
            <person name="Zhao W."/>
            <person name="Wang W."/>
            <person name="Lu H."/>
            <person name="Wang Q."/>
            <person name="Cui N."/>
            <person name="Li J."/>
            <person name="Chen X."/>
            <person name="Luo L."/>
            <person name="Yu J."/>
            <person name="Kang L."/>
            <person name="Cui F."/>
        </authorList>
    </citation>
    <scope>NUCLEOTIDE SEQUENCE [LARGE SCALE GENOMIC DNA]</scope>
    <source>
        <strain evidence="18">Lst14</strain>
    </source>
</reference>